<gene>
    <name evidence="2" type="ORF">Q8814_02980</name>
</gene>
<dbReference type="Gene3D" id="2.60.270.50">
    <property type="match status" value="1"/>
</dbReference>
<evidence type="ECO:0000313" key="2">
    <source>
        <dbReference type="EMBL" id="MEE2031089.1"/>
    </source>
</evidence>
<dbReference type="RefSeq" id="WP_330150517.1">
    <property type="nucleotide sequence ID" value="NZ_JAUZMZ010000009.1"/>
</dbReference>
<proteinExistence type="predicted"/>
<comment type="caution">
    <text evidence="2">The sequence shown here is derived from an EMBL/GenBank/DDBJ whole genome shotgun (WGS) entry which is preliminary data.</text>
</comment>
<evidence type="ECO:0000256" key="1">
    <source>
        <dbReference type="SAM" id="SignalP"/>
    </source>
</evidence>
<evidence type="ECO:0000313" key="3">
    <source>
        <dbReference type="Proteomes" id="UP001331936"/>
    </source>
</evidence>
<keyword evidence="1" id="KW-0732">Signal</keyword>
<organism evidence="2 3">
    <name type="scientific">Rhodococcus chondri</name>
    <dbReference type="NCBI Taxonomy" id="3065941"/>
    <lineage>
        <taxon>Bacteria</taxon>
        <taxon>Bacillati</taxon>
        <taxon>Actinomycetota</taxon>
        <taxon>Actinomycetes</taxon>
        <taxon>Mycobacteriales</taxon>
        <taxon>Nocardiaceae</taxon>
        <taxon>Rhodococcus</taxon>
    </lineage>
</organism>
<dbReference type="EMBL" id="JAUZMZ010000009">
    <property type="protein sequence ID" value="MEE2031089.1"/>
    <property type="molecule type" value="Genomic_DNA"/>
</dbReference>
<feature type="chain" id="PRO_5045962513" evidence="1">
    <location>
        <begin position="21"/>
        <end position="150"/>
    </location>
</feature>
<keyword evidence="3" id="KW-1185">Reference proteome</keyword>
<sequence>MRHRTRALAGLAFTAAVALGAPATASSETLPTDVPTIAMTVENDSDAPMVFDTHSNPYGRWVDEPATVVPAHTTQQVTAASSDRRGFGVQVSYTMPGDASVVLMANNHGTGVANADGTRIDGANRHGYTVDARVDDSYPYMNVTFTVARP</sequence>
<name>A0ABU7JMJ8_9NOCA</name>
<accession>A0ABU7JMJ8</accession>
<feature type="signal peptide" evidence="1">
    <location>
        <begin position="1"/>
        <end position="20"/>
    </location>
</feature>
<dbReference type="Proteomes" id="UP001331936">
    <property type="component" value="Unassembled WGS sequence"/>
</dbReference>
<protein>
    <submittedName>
        <fullName evidence="2">Uncharacterized protein</fullName>
    </submittedName>
</protein>
<reference evidence="2 3" key="1">
    <citation type="submission" date="2023-08" db="EMBL/GenBank/DDBJ databases">
        <authorList>
            <person name="Girao M."/>
            <person name="Carvalho M.F."/>
        </authorList>
    </citation>
    <scope>NUCLEOTIDE SEQUENCE [LARGE SCALE GENOMIC DNA]</scope>
    <source>
        <strain evidence="2 3">CC-R104</strain>
    </source>
</reference>